<keyword evidence="11" id="KW-0575">Peroxidase</keyword>
<evidence type="ECO:0000256" key="3">
    <source>
        <dbReference type="ARBA" id="ARBA00022723"/>
    </source>
</evidence>
<evidence type="ECO:0000256" key="7">
    <source>
        <dbReference type="ARBA" id="ARBA00023004"/>
    </source>
</evidence>
<evidence type="ECO:0000259" key="10">
    <source>
        <dbReference type="PROSITE" id="PS51007"/>
    </source>
</evidence>
<protein>
    <submittedName>
        <fullName evidence="11">Cytochrome-c peroxidase</fullName>
    </submittedName>
</protein>
<dbReference type="PIRSF" id="PIRSF000294">
    <property type="entry name" value="Cytochrome-c_peroxidase"/>
    <property type="match status" value="1"/>
</dbReference>
<keyword evidence="3 9" id="KW-0479">Metal-binding</keyword>
<dbReference type="PROSITE" id="PS51007">
    <property type="entry name" value="CYTC"/>
    <property type="match status" value="1"/>
</dbReference>
<feature type="binding site" description="covalent" evidence="8">
    <location>
        <position position="77"/>
    </location>
    <ligand>
        <name>heme c</name>
        <dbReference type="ChEBI" id="CHEBI:61717"/>
        <label>1</label>
    </ligand>
</feature>
<dbReference type="InterPro" id="IPR051395">
    <property type="entry name" value="Cytochrome_c_Peroxidase/MauG"/>
</dbReference>
<evidence type="ECO:0000313" key="11">
    <source>
        <dbReference type="EMBL" id="TQV88700.1"/>
    </source>
</evidence>
<evidence type="ECO:0000256" key="9">
    <source>
        <dbReference type="PIRSR" id="PIRSR000294-2"/>
    </source>
</evidence>
<keyword evidence="4" id="KW-0732">Signal</keyword>
<dbReference type="AlphaFoldDB" id="A0A545UGW0"/>
<evidence type="ECO:0000256" key="1">
    <source>
        <dbReference type="ARBA" id="ARBA00004418"/>
    </source>
</evidence>
<feature type="binding site" description="covalent" evidence="8">
    <location>
        <position position="222"/>
    </location>
    <ligand>
        <name>heme c</name>
        <dbReference type="ChEBI" id="CHEBI:61717"/>
        <label>2</label>
    </ligand>
</feature>
<dbReference type="GO" id="GO:0046872">
    <property type="term" value="F:metal ion binding"/>
    <property type="evidence" value="ECO:0007669"/>
    <property type="project" value="UniProtKB-KW"/>
</dbReference>
<dbReference type="GO" id="GO:0042597">
    <property type="term" value="C:periplasmic space"/>
    <property type="evidence" value="ECO:0007669"/>
    <property type="project" value="UniProtKB-SubCell"/>
</dbReference>
<dbReference type="Proteomes" id="UP000315439">
    <property type="component" value="Unassembled WGS sequence"/>
</dbReference>
<keyword evidence="6" id="KW-0560">Oxidoreductase</keyword>
<gene>
    <name evidence="11" type="ORF">FLL46_03995</name>
</gene>
<feature type="binding site" description="axial binding residue" evidence="9">
    <location>
        <position position="226"/>
    </location>
    <ligand>
        <name>heme c</name>
        <dbReference type="ChEBI" id="CHEBI:61717"/>
        <label>2</label>
    </ligand>
    <ligandPart>
        <name>Fe</name>
        <dbReference type="ChEBI" id="CHEBI:18248"/>
    </ligandPart>
</feature>
<evidence type="ECO:0000313" key="12">
    <source>
        <dbReference type="Proteomes" id="UP000315439"/>
    </source>
</evidence>
<sequence>MSKLITKLFIYSRLTLVSIFLLVVPYYVESNEYLIEIPVGLIEPDIPLNNKLSKLKIELGKKIFFDKRLSSSSKFSCATCHDPTHGFAEKRSISINSKGELLERNSPSVLNTGYQATLSWDGRFKSLEEQALNPFTKNGDMGIEIEDAINKIDSFHDYDGLFETAFGKKVDTLGLAQSLASFQRSLISANSRFDDYLFNGNKKALTKSELDGYEIFIGKGSCIACHDIFHPSVNSLGGGIALFTDHRFHNLGVGYKNGKMTDTGRYWVTRKKEDWGAFKTPILRNVALTPPYMHDGSLESLFDVVEFYNKGGNPNPNIAPGIRPLLLNEIEINSLVSFLRALTDENLINSSISEQHRLISSINARNSLTE</sequence>
<dbReference type="GO" id="GO:0004130">
    <property type="term" value="F:cytochrome-c peroxidase activity"/>
    <property type="evidence" value="ECO:0007669"/>
    <property type="project" value="TreeGrafter"/>
</dbReference>
<dbReference type="OrthoDB" id="9805202at2"/>
<comment type="cofactor">
    <cofactor evidence="8">
        <name>heme</name>
        <dbReference type="ChEBI" id="CHEBI:30413"/>
    </cofactor>
    <text evidence="8">Binds 2 heme groups.</text>
</comment>
<reference evidence="11 12" key="1">
    <citation type="submission" date="2019-07" db="EMBL/GenBank/DDBJ databases">
        <title>Draft genome for Aliikangiella sp. M105.</title>
        <authorList>
            <person name="Wang G."/>
        </authorList>
    </citation>
    <scope>NUCLEOTIDE SEQUENCE [LARGE SCALE GENOMIC DNA]</scope>
    <source>
        <strain evidence="11 12">M105</strain>
    </source>
</reference>
<keyword evidence="2 8" id="KW-0349">Heme</keyword>
<dbReference type="SUPFAM" id="SSF46626">
    <property type="entry name" value="Cytochrome c"/>
    <property type="match status" value="2"/>
</dbReference>
<dbReference type="Gene3D" id="1.10.760.10">
    <property type="entry name" value="Cytochrome c-like domain"/>
    <property type="match status" value="2"/>
</dbReference>
<evidence type="ECO:0000256" key="6">
    <source>
        <dbReference type="ARBA" id="ARBA00023002"/>
    </source>
</evidence>
<dbReference type="PANTHER" id="PTHR30600">
    <property type="entry name" value="CYTOCHROME C PEROXIDASE-RELATED"/>
    <property type="match status" value="1"/>
</dbReference>
<dbReference type="EMBL" id="VIKS01000003">
    <property type="protein sequence ID" value="TQV88700.1"/>
    <property type="molecule type" value="Genomic_DNA"/>
</dbReference>
<keyword evidence="7 9" id="KW-0408">Iron</keyword>
<dbReference type="Pfam" id="PF03150">
    <property type="entry name" value="CCP_MauG"/>
    <property type="match status" value="1"/>
</dbReference>
<dbReference type="InterPro" id="IPR004852">
    <property type="entry name" value="Di-haem_cyt_c_peroxidsae"/>
</dbReference>
<comment type="PTM">
    <text evidence="8">Binds 2 heme groups per subunit.</text>
</comment>
<feature type="domain" description="Cytochrome c" evidence="10">
    <location>
        <begin position="207"/>
        <end position="343"/>
    </location>
</feature>
<dbReference type="InterPro" id="IPR009056">
    <property type="entry name" value="Cyt_c-like_dom"/>
</dbReference>
<evidence type="ECO:0000256" key="8">
    <source>
        <dbReference type="PIRSR" id="PIRSR000294-1"/>
    </source>
</evidence>
<evidence type="ECO:0000256" key="2">
    <source>
        <dbReference type="ARBA" id="ARBA00022617"/>
    </source>
</evidence>
<comment type="subcellular location">
    <subcellularLocation>
        <location evidence="1">Periplasm</location>
    </subcellularLocation>
</comment>
<dbReference type="GO" id="GO:0020037">
    <property type="term" value="F:heme binding"/>
    <property type="evidence" value="ECO:0007669"/>
    <property type="project" value="InterPro"/>
</dbReference>
<dbReference type="RefSeq" id="WP_142892152.1">
    <property type="nucleotide sequence ID" value="NZ_ML660161.1"/>
</dbReference>
<dbReference type="PANTHER" id="PTHR30600:SF10">
    <property type="entry name" value="BLL6722 PROTEIN"/>
    <property type="match status" value="1"/>
</dbReference>
<name>A0A545UGW0_9GAMM</name>
<comment type="caution">
    <text evidence="11">The sequence shown here is derived from an EMBL/GenBank/DDBJ whole genome shotgun (WGS) entry which is preliminary data.</text>
</comment>
<evidence type="ECO:0000256" key="4">
    <source>
        <dbReference type="ARBA" id="ARBA00022729"/>
    </source>
</evidence>
<dbReference type="InterPro" id="IPR026259">
    <property type="entry name" value="MauG/Cytc_peroxidase"/>
</dbReference>
<dbReference type="InterPro" id="IPR036909">
    <property type="entry name" value="Cyt_c-like_dom_sf"/>
</dbReference>
<organism evidence="11 12">
    <name type="scientific">Aliikangiella coralliicola</name>
    <dbReference type="NCBI Taxonomy" id="2592383"/>
    <lineage>
        <taxon>Bacteria</taxon>
        <taxon>Pseudomonadati</taxon>
        <taxon>Pseudomonadota</taxon>
        <taxon>Gammaproteobacteria</taxon>
        <taxon>Oceanospirillales</taxon>
        <taxon>Pleioneaceae</taxon>
        <taxon>Aliikangiella</taxon>
    </lineage>
</organism>
<keyword evidence="5" id="KW-0574">Periplasm</keyword>
<proteinExistence type="predicted"/>
<feature type="binding site" description="covalent" evidence="8">
    <location>
        <position position="80"/>
    </location>
    <ligand>
        <name>heme c</name>
        <dbReference type="ChEBI" id="CHEBI:61717"/>
        <label>1</label>
    </ligand>
</feature>
<evidence type="ECO:0000256" key="5">
    <source>
        <dbReference type="ARBA" id="ARBA00022764"/>
    </source>
</evidence>
<dbReference type="GO" id="GO:0009055">
    <property type="term" value="F:electron transfer activity"/>
    <property type="evidence" value="ECO:0007669"/>
    <property type="project" value="InterPro"/>
</dbReference>
<accession>A0A545UGW0</accession>
<feature type="binding site" description="covalent" evidence="8">
    <location>
        <position position="225"/>
    </location>
    <ligand>
        <name>heme c</name>
        <dbReference type="ChEBI" id="CHEBI:61717"/>
        <label>2</label>
    </ligand>
</feature>
<feature type="binding site" description="axial binding residue" evidence="9">
    <location>
        <position position="81"/>
    </location>
    <ligand>
        <name>heme c</name>
        <dbReference type="ChEBI" id="CHEBI:61717"/>
        <label>1</label>
    </ligand>
    <ligandPart>
        <name>Fe</name>
        <dbReference type="ChEBI" id="CHEBI:18248"/>
    </ligandPart>
</feature>
<keyword evidence="12" id="KW-1185">Reference proteome</keyword>